<name>A0A4C1THZ4_EUMVA</name>
<reference evidence="2 3" key="1">
    <citation type="journal article" date="2019" name="Commun. Biol.">
        <title>The bagworm genome reveals a unique fibroin gene that provides high tensile strength.</title>
        <authorList>
            <person name="Kono N."/>
            <person name="Nakamura H."/>
            <person name="Ohtoshi R."/>
            <person name="Tomita M."/>
            <person name="Numata K."/>
            <person name="Arakawa K."/>
        </authorList>
    </citation>
    <scope>NUCLEOTIDE SEQUENCE [LARGE SCALE GENOMIC DNA]</scope>
</reference>
<keyword evidence="3" id="KW-1185">Reference proteome</keyword>
<protein>
    <submittedName>
        <fullName evidence="2">Uncharacterized protein</fullName>
    </submittedName>
</protein>
<dbReference type="AlphaFoldDB" id="A0A4C1THZ4"/>
<organism evidence="2 3">
    <name type="scientific">Eumeta variegata</name>
    <name type="common">Bagworm moth</name>
    <name type="synonym">Eumeta japonica</name>
    <dbReference type="NCBI Taxonomy" id="151549"/>
    <lineage>
        <taxon>Eukaryota</taxon>
        <taxon>Metazoa</taxon>
        <taxon>Ecdysozoa</taxon>
        <taxon>Arthropoda</taxon>
        <taxon>Hexapoda</taxon>
        <taxon>Insecta</taxon>
        <taxon>Pterygota</taxon>
        <taxon>Neoptera</taxon>
        <taxon>Endopterygota</taxon>
        <taxon>Lepidoptera</taxon>
        <taxon>Glossata</taxon>
        <taxon>Ditrysia</taxon>
        <taxon>Tineoidea</taxon>
        <taxon>Psychidae</taxon>
        <taxon>Oiketicinae</taxon>
        <taxon>Eumeta</taxon>
    </lineage>
</organism>
<proteinExistence type="predicted"/>
<dbReference type="Proteomes" id="UP000299102">
    <property type="component" value="Unassembled WGS sequence"/>
</dbReference>
<evidence type="ECO:0000256" key="1">
    <source>
        <dbReference type="SAM" id="MobiDB-lite"/>
    </source>
</evidence>
<feature type="compositionally biased region" description="Basic and acidic residues" evidence="1">
    <location>
        <begin position="49"/>
        <end position="61"/>
    </location>
</feature>
<accession>A0A4C1THZ4</accession>
<evidence type="ECO:0000313" key="2">
    <source>
        <dbReference type="EMBL" id="GBP13745.1"/>
    </source>
</evidence>
<evidence type="ECO:0000313" key="3">
    <source>
        <dbReference type="Proteomes" id="UP000299102"/>
    </source>
</evidence>
<gene>
    <name evidence="2" type="ORF">EVAR_7978_1</name>
</gene>
<sequence>MDGPLVTDVYGEIETSSIACGRRARVTLQKQATRESDNHTRYGNILRKRAQDNDQLGEERAAGNVPGDGPQRRSAPRVAVIERHIIAISTT</sequence>
<feature type="region of interest" description="Disordered" evidence="1">
    <location>
        <begin position="30"/>
        <end position="75"/>
    </location>
</feature>
<dbReference type="EMBL" id="BGZK01000059">
    <property type="protein sequence ID" value="GBP13745.1"/>
    <property type="molecule type" value="Genomic_DNA"/>
</dbReference>
<comment type="caution">
    <text evidence="2">The sequence shown here is derived from an EMBL/GenBank/DDBJ whole genome shotgun (WGS) entry which is preliminary data.</text>
</comment>